<organism evidence="2 3">
    <name type="scientific">Cuscuta europaea</name>
    <name type="common">European dodder</name>
    <dbReference type="NCBI Taxonomy" id="41803"/>
    <lineage>
        <taxon>Eukaryota</taxon>
        <taxon>Viridiplantae</taxon>
        <taxon>Streptophyta</taxon>
        <taxon>Embryophyta</taxon>
        <taxon>Tracheophyta</taxon>
        <taxon>Spermatophyta</taxon>
        <taxon>Magnoliopsida</taxon>
        <taxon>eudicotyledons</taxon>
        <taxon>Gunneridae</taxon>
        <taxon>Pentapetalae</taxon>
        <taxon>asterids</taxon>
        <taxon>lamiids</taxon>
        <taxon>Solanales</taxon>
        <taxon>Convolvulaceae</taxon>
        <taxon>Cuscuteae</taxon>
        <taxon>Cuscuta</taxon>
        <taxon>Cuscuta subgen. Cuscuta</taxon>
    </lineage>
</organism>
<name>A0A9P1EFZ9_CUSEU</name>
<dbReference type="EMBL" id="CAMAPE010000044">
    <property type="protein sequence ID" value="CAH9102891.1"/>
    <property type="molecule type" value="Genomic_DNA"/>
</dbReference>
<feature type="non-terminal residue" evidence="2">
    <location>
        <position position="40"/>
    </location>
</feature>
<accession>A0A9P1EFZ9</accession>
<reference evidence="2" key="1">
    <citation type="submission" date="2022-07" db="EMBL/GenBank/DDBJ databases">
        <authorList>
            <person name="Macas J."/>
            <person name="Novak P."/>
            <person name="Neumann P."/>
        </authorList>
    </citation>
    <scope>NUCLEOTIDE SEQUENCE</scope>
</reference>
<dbReference type="AlphaFoldDB" id="A0A9P1EFZ9"/>
<evidence type="ECO:0000256" key="1">
    <source>
        <dbReference type="SAM" id="MobiDB-lite"/>
    </source>
</evidence>
<feature type="region of interest" description="Disordered" evidence="1">
    <location>
        <begin position="1"/>
        <end position="26"/>
    </location>
</feature>
<dbReference type="Proteomes" id="UP001152484">
    <property type="component" value="Unassembled WGS sequence"/>
</dbReference>
<sequence length="40" mass="4084">MPSSAMPSSAKKRSTQNMIQKPGEPGALIGHALIGHALIG</sequence>
<protein>
    <submittedName>
        <fullName evidence="2">Uncharacterized protein</fullName>
    </submittedName>
</protein>
<gene>
    <name evidence="2" type="ORF">CEURO_LOCUS15973</name>
</gene>
<comment type="caution">
    <text evidence="2">The sequence shown here is derived from an EMBL/GenBank/DDBJ whole genome shotgun (WGS) entry which is preliminary data.</text>
</comment>
<keyword evidence="3" id="KW-1185">Reference proteome</keyword>
<evidence type="ECO:0000313" key="3">
    <source>
        <dbReference type="Proteomes" id="UP001152484"/>
    </source>
</evidence>
<proteinExistence type="predicted"/>
<evidence type="ECO:0000313" key="2">
    <source>
        <dbReference type="EMBL" id="CAH9102891.1"/>
    </source>
</evidence>